<dbReference type="HOGENOM" id="CLU_150554_1_1_9"/>
<evidence type="ECO:0000313" key="5">
    <source>
        <dbReference type="Proteomes" id="UP000014158"/>
    </source>
</evidence>
<dbReference type="Pfam" id="PF04014">
    <property type="entry name" value="MazE_antitoxin"/>
    <property type="match status" value="1"/>
</dbReference>
<dbReference type="RefSeq" id="WP_010746367.1">
    <property type="nucleotide sequence ID" value="NZ_ASWF01000007.1"/>
</dbReference>
<accession>R2NU28</accession>
<reference evidence="3 5" key="2">
    <citation type="submission" date="2013-03" db="EMBL/GenBank/DDBJ databases">
        <title>The Genome Sequence of Enterococcus raffinosus ATCC_49464 (PacBio/Illumina hybrid assembly).</title>
        <authorList>
            <consortium name="The Broad Institute Genomics Platform"/>
            <consortium name="The Broad Institute Genome Sequencing Center for Infectious Disease"/>
            <person name="Earl A."/>
            <person name="Russ C."/>
            <person name="Gilmore M."/>
            <person name="Surin D."/>
            <person name="Walker B."/>
            <person name="Young S."/>
            <person name="Zeng Q."/>
            <person name="Gargeya S."/>
            <person name="Fitzgerald M."/>
            <person name="Haas B."/>
            <person name="Abouelleil A."/>
            <person name="Allen A.W."/>
            <person name="Alvarado L."/>
            <person name="Arachchi H.M."/>
            <person name="Berlin A.M."/>
            <person name="Chapman S.B."/>
            <person name="Gainer-Dewar J."/>
            <person name="Goldberg J."/>
            <person name="Griggs A."/>
            <person name="Gujja S."/>
            <person name="Hansen M."/>
            <person name="Howarth C."/>
            <person name="Imamovic A."/>
            <person name="Ireland A."/>
            <person name="Larimer J."/>
            <person name="McCowan C."/>
            <person name="Murphy C."/>
            <person name="Pearson M."/>
            <person name="Poon T.W."/>
            <person name="Priest M."/>
            <person name="Roberts A."/>
            <person name="Saif S."/>
            <person name="Shea T."/>
            <person name="Sisk P."/>
            <person name="Sykes S."/>
            <person name="Wortman J."/>
            <person name="Nusbaum C."/>
            <person name="Birren B."/>
        </authorList>
    </citation>
    <scope>NUCLEOTIDE SEQUENCE [LARGE SCALE GENOMIC DNA]</scope>
    <source>
        <strain evidence="3 5">ATCC 49464</strain>
    </source>
</reference>
<dbReference type="AlphaFoldDB" id="R2NU28"/>
<dbReference type="Gene3D" id="2.10.260.10">
    <property type="match status" value="1"/>
</dbReference>
<dbReference type="InterPro" id="IPR007159">
    <property type="entry name" value="SpoVT-AbrB_dom"/>
</dbReference>
<dbReference type="InterPro" id="IPR037914">
    <property type="entry name" value="SpoVT-AbrB_sf"/>
</dbReference>
<evidence type="ECO:0000313" key="2">
    <source>
        <dbReference type="EMBL" id="EOH75537.1"/>
    </source>
</evidence>
<dbReference type="EMBL" id="ASWF01000007">
    <property type="protein sequence ID" value="EOT70858.1"/>
    <property type="molecule type" value="Genomic_DNA"/>
</dbReference>
<comment type="caution">
    <text evidence="2">The sequence shown here is derived from an EMBL/GenBank/DDBJ whole genome shotgun (WGS) entry which is preliminary data.</text>
</comment>
<keyword evidence="5" id="KW-1185">Reference proteome</keyword>
<dbReference type="PANTHER" id="PTHR40516">
    <property type="entry name" value="ANTITOXIN CHPS-RELATED"/>
    <property type="match status" value="1"/>
</dbReference>
<dbReference type="Proteomes" id="UP000013877">
    <property type="component" value="Unassembled WGS sequence"/>
</dbReference>
<sequence length="81" mass="8995">MMQISVGKWGNSNAIRIPAELLKAIGAKQGDKLDVEIENGKLVLGIDSKDELTFEQLFKDYSGESLKSLLVEFEPVGNELW</sequence>
<evidence type="ECO:0000313" key="3">
    <source>
        <dbReference type="EMBL" id="EOT70858.1"/>
    </source>
</evidence>
<dbReference type="Proteomes" id="UP000014158">
    <property type="component" value="Unassembled WGS sequence"/>
</dbReference>
<reference evidence="2 4" key="1">
    <citation type="submission" date="2013-02" db="EMBL/GenBank/DDBJ databases">
        <title>The Genome Sequence of Enterococcus raffinosus ATCC_49464.</title>
        <authorList>
            <consortium name="The Broad Institute Genome Sequencing Platform"/>
            <consortium name="The Broad Institute Genome Sequencing Center for Infectious Disease"/>
            <person name="Earl A.M."/>
            <person name="Gilmore M.S."/>
            <person name="Lebreton F."/>
            <person name="Walker B."/>
            <person name="Young S.K."/>
            <person name="Zeng Q."/>
            <person name="Gargeya S."/>
            <person name="Fitzgerald M."/>
            <person name="Haas B."/>
            <person name="Abouelleil A."/>
            <person name="Alvarado L."/>
            <person name="Arachchi H.M."/>
            <person name="Berlin A.M."/>
            <person name="Chapman S.B."/>
            <person name="Dewar J."/>
            <person name="Goldberg J."/>
            <person name="Griggs A."/>
            <person name="Gujja S."/>
            <person name="Hansen M."/>
            <person name="Howarth C."/>
            <person name="Imamovic A."/>
            <person name="Larimer J."/>
            <person name="McCowan C."/>
            <person name="Murphy C."/>
            <person name="Neiman D."/>
            <person name="Pearson M."/>
            <person name="Priest M."/>
            <person name="Roberts A."/>
            <person name="Saif S."/>
            <person name="Shea T."/>
            <person name="Sisk P."/>
            <person name="Sykes S."/>
            <person name="Wortman J."/>
            <person name="Nusbaum C."/>
            <person name="Birren B."/>
        </authorList>
    </citation>
    <scope>NUCLEOTIDE SEQUENCE [LARGE SCALE GENOMIC DNA]</scope>
    <source>
        <strain evidence="2 4">ATCC 49464</strain>
    </source>
</reference>
<dbReference type="InterPro" id="IPR039052">
    <property type="entry name" value="Antitox_PemI-like"/>
</dbReference>
<name>R2NU28_9ENTE</name>
<evidence type="ECO:0000259" key="1">
    <source>
        <dbReference type="SMART" id="SM00966"/>
    </source>
</evidence>
<dbReference type="GO" id="GO:0003677">
    <property type="term" value="F:DNA binding"/>
    <property type="evidence" value="ECO:0007669"/>
    <property type="project" value="InterPro"/>
</dbReference>
<dbReference type="EMBL" id="AJAL01000017">
    <property type="protein sequence ID" value="EOH75537.1"/>
    <property type="molecule type" value="Genomic_DNA"/>
</dbReference>
<proteinExistence type="predicted"/>
<organism evidence="2 4">
    <name type="scientific">Enterococcus raffinosus ATCC 49464</name>
    <dbReference type="NCBI Taxonomy" id="1158602"/>
    <lineage>
        <taxon>Bacteria</taxon>
        <taxon>Bacillati</taxon>
        <taxon>Bacillota</taxon>
        <taxon>Bacilli</taxon>
        <taxon>Lactobacillales</taxon>
        <taxon>Enterococcaceae</taxon>
        <taxon>Enterococcus</taxon>
    </lineage>
</organism>
<dbReference type="GO" id="GO:0097351">
    <property type="term" value="F:toxin sequestering activity"/>
    <property type="evidence" value="ECO:0007669"/>
    <property type="project" value="InterPro"/>
</dbReference>
<protein>
    <recommendedName>
        <fullName evidence="1">SpoVT-AbrB domain-containing protein</fullName>
    </recommendedName>
</protein>
<dbReference type="OrthoDB" id="9795766at2"/>
<gene>
    <name evidence="3" type="ORF">I590_04198</name>
    <name evidence="2" type="ORF">UAK_03181</name>
</gene>
<dbReference type="PATRIC" id="fig|1158602.3.peg.3183"/>
<dbReference type="SMART" id="SM00966">
    <property type="entry name" value="SpoVT_AbrB"/>
    <property type="match status" value="1"/>
</dbReference>
<evidence type="ECO:0000313" key="4">
    <source>
        <dbReference type="Proteomes" id="UP000013877"/>
    </source>
</evidence>
<feature type="domain" description="SpoVT-AbrB" evidence="1">
    <location>
        <begin position="7"/>
        <end position="50"/>
    </location>
</feature>
<dbReference type="SUPFAM" id="SSF89447">
    <property type="entry name" value="AbrB/MazE/MraZ-like"/>
    <property type="match status" value="1"/>
</dbReference>
<dbReference type="PANTHER" id="PTHR40516:SF1">
    <property type="entry name" value="ANTITOXIN CHPS-RELATED"/>
    <property type="match status" value="1"/>
</dbReference>
<dbReference type="eggNOG" id="COG2336">
    <property type="taxonomic scope" value="Bacteria"/>
</dbReference>